<dbReference type="Gene3D" id="3.20.20.70">
    <property type="entry name" value="Aldolase class I"/>
    <property type="match status" value="1"/>
</dbReference>
<evidence type="ECO:0000313" key="18">
    <source>
        <dbReference type="Proteomes" id="UP000587211"/>
    </source>
</evidence>
<evidence type="ECO:0000256" key="2">
    <source>
        <dbReference type="ARBA" id="ARBA00005120"/>
    </source>
</evidence>
<dbReference type="PANTHER" id="PTHR12128">
    <property type="entry name" value="DIHYDRODIPICOLINATE SYNTHASE"/>
    <property type="match status" value="1"/>
</dbReference>
<feature type="binding site" evidence="12 15">
    <location>
        <position position="212"/>
    </location>
    <ligand>
        <name>pyruvate</name>
        <dbReference type="ChEBI" id="CHEBI:15361"/>
    </ligand>
</feature>
<feature type="site" description="Part of a proton relay during catalysis" evidence="12">
    <location>
        <position position="54"/>
    </location>
</feature>
<keyword evidence="6 12" id="KW-0028">Amino-acid biosynthesis</keyword>
<evidence type="ECO:0000256" key="13">
    <source>
        <dbReference type="PIRNR" id="PIRNR001365"/>
    </source>
</evidence>
<evidence type="ECO:0000256" key="7">
    <source>
        <dbReference type="ARBA" id="ARBA00022915"/>
    </source>
</evidence>
<feature type="active site" description="Schiff-base intermediate with substrate" evidence="12 14">
    <location>
        <position position="172"/>
    </location>
</feature>
<reference evidence="17 18" key="1">
    <citation type="submission" date="2020-07" db="EMBL/GenBank/DDBJ databases">
        <title>Sequencing the genomes of 1000 actinobacteria strains.</title>
        <authorList>
            <person name="Klenk H.-P."/>
        </authorList>
    </citation>
    <scope>NUCLEOTIDE SEQUENCE [LARGE SCALE GENOMIC DNA]</scope>
    <source>
        <strain evidence="17 18">DSM 19087</strain>
    </source>
</reference>
<dbReference type="EC" id="4.3.3.7" evidence="4 12"/>
<evidence type="ECO:0000256" key="5">
    <source>
        <dbReference type="ARBA" id="ARBA00022490"/>
    </source>
</evidence>
<dbReference type="Proteomes" id="UP000587211">
    <property type="component" value="Unassembled WGS sequence"/>
</dbReference>
<evidence type="ECO:0000313" key="19">
    <source>
        <dbReference type="Proteomes" id="UP000659061"/>
    </source>
</evidence>
<feature type="binding site" evidence="12 15">
    <location>
        <position position="55"/>
    </location>
    <ligand>
        <name>pyruvate</name>
        <dbReference type="ChEBI" id="CHEBI:15361"/>
    </ligand>
</feature>
<evidence type="ECO:0000256" key="6">
    <source>
        <dbReference type="ARBA" id="ARBA00022605"/>
    </source>
</evidence>
<dbReference type="EMBL" id="JACBZN010000001">
    <property type="protein sequence ID" value="NYI38388.1"/>
    <property type="molecule type" value="Genomic_DNA"/>
</dbReference>
<organism evidence="16 19">
    <name type="scientific">Aeromicrobium tamlense</name>
    <dbReference type="NCBI Taxonomy" id="375541"/>
    <lineage>
        <taxon>Bacteria</taxon>
        <taxon>Bacillati</taxon>
        <taxon>Actinomycetota</taxon>
        <taxon>Actinomycetes</taxon>
        <taxon>Propionibacteriales</taxon>
        <taxon>Nocardioidaceae</taxon>
        <taxon>Aeromicrobium</taxon>
    </lineage>
</organism>
<comment type="caution">
    <text evidence="12">Was originally thought to be a dihydrodipicolinate synthase (DHDPS), catalyzing the condensation of (S)-aspartate-beta-semialdehyde [(S)-ASA] and pyruvate to dihydrodipicolinate (DHDP). However, it was shown in E.coli that the product of the enzymatic reaction is not dihydrodipicolinate but in fact (4S)-4-hydroxy-2,3,4,5-tetrahydro-(2S)-dipicolinic acid (HTPA), and that the consecutive dehydration reaction leading to DHDP is not spontaneous but catalyzed by DapB.</text>
</comment>
<evidence type="ECO:0000256" key="4">
    <source>
        <dbReference type="ARBA" id="ARBA00012086"/>
    </source>
</evidence>
<accession>A0A8I0KHJ4</accession>
<evidence type="ECO:0000256" key="12">
    <source>
        <dbReference type="HAMAP-Rule" id="MF_00418"/>
    </source>
</evidence>
<comment type="subcellular location">
    <subcellularLocation>
        <location evidence="12">Cytoplasm</location>
    </subcellularLocation>
</comment>
<keyword evidence="5 12" id="KW-0963">Cytoplasm</keyword>
<dbReference type="InterPro" id="IPR002220">
    <property type="entry name" value="DapA-like"/>
</dbReference>
<evidence type="ECO:0000256" key="3">
    <source>
        <dbReference type="ARBA" id="ARBA00007592"/>
    </source>
</evidence>
<evidence type="ECO:0000256" key="14">
    <source>
        <dbReference type="PIRSR" id="PIRSR001365-1"/>
    </source>
</evidence>
<evidence type="ECO:0000313" key="17">
    <source>
        <dbReference type="EMBL" id="NYI38388.1"/>
    </source>
</evidence>
<dbReference type="GO" id="GO:0005829">
    <property type="term" value="C:cytosol"/>
    <property type="evidence" value="ECO:0007669"/>
    <property type="project" value="TreeGrafter"/>
</dbReference>
<keyword evidence="8 12" id="KW-0457">Lysine biosynthesis</keyword>
<keyword evidence="7 12" id="KW-0220">Diaminopimelate biosynthesis</keyword>
<name>A0A8I0KHJ4_9ACTN</name>
<dbReference type="InterPro" id="IPR020624">
    <property type="entry name" value="Schiff_base-form_aldolases_CS"/>
</dbReference>
<dbReference type="InterPro" id="IPR020625">
    <property type="entry name" value="Schiff_base-form_aldolases_AS"/>
</dbReference>
<keyword evidence="9 12" id="KW-0456">Lyase</keyword>
<evidence type="ECO:0000256" key="1">
    <source>
        <dbReference type="ARBA" id="ARBA00003294"/>
    </source>
</evidence>
<dbReference type="SUPFAM" id="SSF51569">
    <property type="entry name" value="Aldolase"/>
    <property type="match status" value="1"/>
</dbReference>
<proteinExistence type="inferred from homology"/>
<evidence type="ECO:0000256" key="15">
    <source>
        <dbReference type="PIRSR" id="PIRSR001365-2"/>
    </source>
</evidence>
<keyword evidence="10 12" id="KW-0704">Schiff base</keyword>
<comment type="pathway">
    <text evidence="2 12">Amino-acid biosynthesis; L-lysine biosynthesis via DAP pathway; (S)-tetrahydrodipicolinate from L-aspartate: step 3/4.</text>
</comment>
<comment type="similarity">
    <text evidence="3 12 13">Belongs to the DapA family.</text>
</comment>
<dbReference type="CDD" id="cd00950">
    <property type="entry name" value="DHDPS"/>
    <property type="match status" value="1"/>
</dbReference>
<dbReference type="Proteomes" id="UP000659061">
    <property type="component" value="Unassembled WGS sequence"/>
</dbReference>
<evidence type="ECO:0000256" key="11">
    <source>
        <dbReference type="ARBA" id="ARBA00047836"/>
    </source>
</evidence>
<dbReference type="UniPathway" id="UPA00034">
    <property type="reaction ID" value="UER00017"/>
</dbReference>
<comment type="catalytic activity">
    <reaction evidence="11 12">
        <text>L-aspartate 4-semialdehyde + pyruvate = (2S,4S)-4-hydroxy-2,3,4,5-tetrahydrodipicolinate + H2O + H(+)</text>
        <dbReference type="Rhea" id="RHEA:34171"/>
        <dbReference type="ChEBI" id="CHEBI:15361"/>
        <dbReference type="ChEBI" id="CHEBI:15377"/>
        <dbReference type="ChEBI" id="CHEBI:15378"/>
        <dbReference type="ChEBI" id="CHEBI:67139"/>
        <dbReference type="ChEBI" id="CHEBI:537519"/>
        <dbReference type="EC" id="4.3.3.7"/>
    </reaction>
</comment>
<reference evidence="16" key="2">
    <citation type="submission" date="2020-09" db="EMBL/GenBank/DDBJ databases">
        <title>Novel species in genus Aeromicrobium.</title>
        <authorList>
            <person name="Zhang G."/>
        </authorList>
    </citation>
    <scope>NUCLEOTIDE SEQUENCE</scope>
    <source>
        <strain evidence="16">SSW1-57</strain>
    </source>
</reference>
<feature type="active site" description="Proton donor/acceptor" evidence="12 14">
    <location>
        <position position="144"/>
    </location>
</feature>
<keyword evidence="18" id="KW-1185">Reference proteome</keyword>
<evidence type="ECO:0000256" key="8">
    <source>
        <dbReference type="ARBA" id="ARBA00023154"/>
    </source>
</evidence>
<dbReference type="InterPro" id="IPR005263">
    <property type="entry name" value="DapA"/>
</dbReference>
<dbReference type="GO" id="GO:0009089">
    <property type="term" value="P:lysine biosynthetic process via diaminopimelate"/>
    <property type="evidence" value="ECO:0007669"/>
    <property type="project" value="UniProtKB-UniRule"/>
</dbReference>
<dbReference type="PROSITE" id="PS00665">
    <property type="entry name" value="DHDPS_1"/>
    <property type="match status" value="1"/>
</dbReference>
<dbReference type="PIRSF" id="PIRSF001365">
    <property type="entry name" value="DHDPS"/>
    <property type="match status" value="1"/>
</dbReference>
<dbReference type="HAMAP" id="MF_00418">
    <property type="entry name" value="DapA"/>
    <property type="match status" value="1"/>
</dbReference>
<evidence type="ECO:0000313" key="16">
    <source>
        <dbReference type="EMBL" id="MBD1270996.1"/>
    </source>
</evidence>
<sequence>MTSPLATEAAPFGRLLTAMATPFTPDGGLDLDAAAALATHLVEIGNDGIVVSGTTGESPTTTGEEDGRLLATVLEAVGDRATIVAGVGTNDTRHTVELAEQAVRIGAHGLLVVSPYYSKPPQAGLLANIDAVAAAAGDTPIMLYDIPGRTGVEISEETYVELESRRTVLAVKDATGDLARAARLRATSRLALYSGDDAVNLPWFSIGAAGVVSVIAHVAGARIKAMIEAVDAGDLVRARQLDDELLPIVDAIMGQTQGAIATKVALTEMGIIPHAGVRLPLTPATDAQVQVIRTALKDAGLLA</sequence>
<dbReference type="PRINTS" id="PR00146">
    <property type="entry name" value="DHPICSNTHASE"/>
</dbReference>
<gene>
    <name evidence="12 16" type="primary">dapA</name>
    <name evidence="17" type="ORF">BJ975_001763</name>
    <name evidence="16" type="ORF">IDH50_12195</name>
</gene>
<feature type="site" description="Part of a proton relay during catalysis" evidence="12">
    <location>
        <position position="117"/>
    </location>
</feature>
<dbReference type="GO" id="GO:0019877">
    <property type="term" value="P:diaminopimelate biosynthetic process"/>
    <property type="evidence" value="ECO:0007669"/>
    <property type="project" value="UniProtKB-UniRule"/>
</dbReference>
<dbReference type="GO" id="GO:0008840">
    <property type="term" value="F:4-hydroxy-tetrahydrodipicolinate synthase activity"/>
    <property type="evidence" value="ECO:0007669"/>
    <property type="project" value="UniProtKB-UniRule"/>
</dbReference>
<dbReference type="NCBIfam" id="TIGR00674">
    <property type="entry name" value="dapA"/>
    <property type="match status" value="1"/>
</dbReference>
<dbReference type="RefSeq" id="WP_179425045.1">
    <property type="nucleotide sequence ID" value="NZ_JACBZN010000001.1"/>
</dbReference>
<evidence type="ECO:0000256" key="9">
    <source>
        <dbReference type="ARBA" id="ARBA00023239"/>
    </source>
</evidence>
<comment type="subunit">
    <text evidence="12">Homotetramer; dimer of dimers.</text>
</comment>
<dbReference type="SMART" id="SM01130">
    <property type="entry name" value="DHDPS"/>
    <property type="match status" value="1"/>
</dbReference>
<comment type="function">
    <text evidence="1 12">Catalyzes the condensation of (S)-aspartate-beta-semialdehyde [(S)-ASA] and pyruvate to 4-hydroxy-tetrahydrodipicolinate (HTPA).</text>
</comment>
<dbReference type="AlphaFoldDB" id="A0A8I0KHJ4"/>
<dbReference type="InterPro" id="IPR013785">
    <property type="entry name" value="Aldolase_TIM"/>
</dbReference>
<dbReference type="PROSITE" id="PS00666">
    <property type="entry name" value="DHDPS_2"/>
    <property type="match status" value="1"/>
</dbReference>
<comment type="caution">
    <text evidence="16">The sequence shown here is derived from an EMBL/GenBank/DDBJ whole genome shotgun (WGS) entry which is preliminary data.</text>
</comment>
<dbReference type="PANTHER" id="PTHR12128:SF66">
    <property type="entry name" value="4-HYDROXY-2-OXOGLUTARATE ALDOLASE, MITOCHONDRIAL"/>
    <property type="match status" value="1"/>
</dbReference>
<protein>
    <recommendedName>
        <fullName evidence="4 12">4-hydroxy-tetrahydrodipicolinate synthase</fullName>
        <shortName evidence="12">HTPA synthase</shortName>
        <ecNumber evidence="4 12">4.3.3.7</ecNumber>
    </recommendedName>
</protein>
<evidence type="ECO:0000256" key="10">
    <source>
        <dbReference type="ARBA" id="ARBA00023270"/>
    </source>
</evidence>
<dbReference type="Pfam" id="PF00701">
    <property type="entry name" value="DHDPS"/>
    <property type="match status" value="1"/>
</dbReference>
<dbReference type="EMBL" id="JACWMT010000002">
    <property type="protein sequence ID" value="MBD1270996.1"/>
    <property type="molecule type" value="Genomic_DNA"/>
</dbReference>